<keyword evidence="1" id="KW-0732">Signal</keyword>
<feature type="signal peptide" evidence="1">
    <location>
        <begin position="1"/>
        <end position="24"/>
    </location>
</feature>
<dbReference type="PANTHER" id="PTHR37017">
    <property type="entry name" value="AB HYDROLASE-1 DOMAIN-CONTAINING PROTEIN-RELATED"/>
    <property type="match status" value="1"/>
</dbReference>
<evidence type="ECO:0000313" key="4">
    <source>
        <dbReference type="Proteomes" id="UP000664369"/>
    </source>
</evidence>
<feature type="chain" id="PRO_5045048838" evidence="1">
    <location>
        <begin position="25"/>
        <end position="266"/>
    </location>
</feature>
<evidence type="ECO:0000259" key="2">
    <source>
        <dbReference type="Pfam" id="PF12697"/>
    </source>
</evidence>
<comment type="caution">
    <text evidence="3">The sequence shown here is derived from an EMBL/GenBank/DDBJ whole genome shotgun (WGS) entry which is preliminary data.</text>
</comment>
<dbReference type="GO" id="GO:0016787">
    <property type="term" value="F:hydrolase activity"/>
    <property type="evidence" value="ECO:0007669"/>
    <property type="project" value="UniProtKB-KW"/>
</dbReference>
<dbReference type="Gene3D" id="3.40.50.1820">
    <property type="entry name" value="alpha/beta hydrolase"/>
    <property type="match status" value="1"/>
</dbReference>
<dbReference type="Pfam" id="PF12697">
    <property type="entry name" value="Abhydrolase_6"/>
    <property type="match status" value="1"/>
</dbReference>
<dbReference type="Proteomes" id="UP000664369">
    <property type="component" value="Unassembled WGS sequence"/>
</dbReference>
<evidence type="ECO:0000313" key="3">
    <source>
        <dbReference type="EMBL" id="MBO2012108.1"/>
    </source>
</evidence>
<dbReference type="PANTHER" id="PTHR37017:SF11">
    <property type="entry name" value="ESTERASE_LIPASE_THIOESTERASE DOMAIN-CONTAINING PROTEIN"/>
    <property type="match status" value="1"/>
</dbReference>
<feature type="domain" description="AB hydrolase-1" evidence="2">
    <location>
        <begin position="37"/>
        <end position="249"/>
    </location>
</feature>
<dbReference type="SUPFAM" id="SSF53474">
    <property type="entry name" value="alpha/beta-Hydrolases"/>
    <property type="match status" value="1"/>
</dbReference>
<dbReference type="EMBL" id="JAGETZ010000015">
    <property type="protein sequence ID" value="MBO2012108.1"/>
    <property type="molecule type" value="Genomic_DNA"/>
</dbReference>
<protein>
    <submittedName>
        <fullName evidence="3">Alpha/beta hydrolase</fullName>
    </submittedName>
</protein>
<dbReference type="RefSeq" id="WP_208177879.1">
    <property type="nucleotide sequence ID" value="NZ_JAGETZ010000015.1"/>
</dbReference>
<gene>
    <name evidence="3" type="ORF">J4E00_23790</name>
</gene>
<sequence length="266" mass="28293">MHHFHTVALSALAAALLSFTPLNPAHLKTASQGVKNVVLVHGASADGSSWEKVIPMLQAKGLTVISVQNPLTSLADDVAATKRAIAMLHGPVLLVGHSWAGVVITEAGNDPKVAGLMYLSALAPDAGQSLSDMAKEGPTAPGPAEYKPDASGFLVLSQKGFTEDFAQDLPPLQTKVMYSVQGGWAKQCPDEKVTKAAWKTRPTWFIVAGEDRMINPDLEKVAAKRMHATTLVLKSSHVSMLSQPKKVADFIISATEKLSAQQLSKR</sequence>
<reference evidence="3 4" key="1">
    <citation type="submission" date="2021-03" db="EMBL/GenBank/DDBJ databases">
        <authorList>
            <person name="Kim M.K."/>
        </authorList>
    </citation>
    <scope>NUCLEOTIDE SEQUENCE [LARGE SCALE GENOMIC DNA]</scope>
    <source>
        <strain evidence="3 4">BT442</strain>
    </source>
</reference>
<dbReference type="InterPro" id="IPR052897">
    <property type="entry name" value="Sec-Metab_Biosynth_Hydrolase"/>
</dbReference>
<accession>A0ABS3QM63</accession>
<keyword evidence="4" id="KW-1185">Reference proteome</keyword>
<name>A0ABS3QM63_9BACT</name>
<dbReference type="InterPro" id="IPR029058">
    <property type="entry name" value="AB_hydrolase_fold"/>
</dbReference>
<evidence type="ECO:0000256" key="1">
    <source>
        <dbReference type="SAM" id="SignalP"/>
    </source>
</evidence>
<proteinExistence type="predicted"/>
<keyword evidence="3" id="KW-0378">Hydrolase</keyword>
<dbReference type="InterPro" id="IPR000073">
    <property type="entry name" value="AB_hydrolase_1"/>
</dbReference>
<organism evidence="3 4">
    <name type="scientific">Hymenobacter negativus</name>
    <dbReference type="NCBI Taxonomy" id="2795026"/>
    <lineage>
        <taxon>Bacteria</taxon>
        <taxon>Pseudomonadati</taxon>
        <taxon>Bacteroidota</taxon>
        <taxon>Cytophagia</taxon>
        <taxon>Cytophagales</taxon>
        <taxon>Hymenobacteraceae</taxon>
        <taxon>Hymenobacter</taxon>
    </lineage>
</organism>